<evidence type="ECO:0000259" key="1">
    <source>
        <dbReference type="PROSITE" id="PS50883"/>
    </source>
</evidence>
<dbReference type="SUPFAM" id="SSF141868">
    <property type="entry name" value="EAL domain-like"/>
    <property type="match status" value="1"/>
</dbReference>
<dbReference type="PIRSF" id="PIRSF003180">
    <property type="entry name" value="DiGMPpdiest_YuxH"/>
    <property type="match status" value="1"/>
</dbReference>
<dbReference type="Pfam" id="PF00563">
    <property type="entry name" value="EAL"/>
    <property type="match status" value="1"/>
</dbReference>
<dbReference type="InterPro" id="IPR001633">
    <property type="entry name" value="EAL_dom"/>
</dbReference>
<dbReference type="PROSITE" id="PS51833">
    <property type="entry name" value="HDOD"/>
    <property type="match status" value="1"/>
</dbReference>
<dbReference type="PANTHER" id="PTHR33525">
    <property type="match status" value="1"/>
</dbReference>
<sequence>MDIFIGRQPILDKDENVVAYELLYRNSATNRYEGFDHDSATIDVMVNSFTGIGIKEVGERKKCFINFTENLLLNRIPTYISPEYIVVEILEDVRLSEEVLTVCKELKNKGYIIALDDVSVNKDLDSLLPYIDIIKVDYLVMEYAEMKNMIETYKDQVTFLAEKIETREQFEEARSLGFEYFQGYFFSKPIILQGKDIAPIPTNYILLLEKLSSSEPDVNEISSLIQRDLSLSYKLLKVMNSGTYFFKSKITSIKQAVVLVGLYEIKKWIMILMMSSLNRADNQMEIVKLSLTRAVFFERIAQIVGVPKNHLYMFGMFSFIDTLLSKDMKEIIKDLPITNELAEALLGNKDKYNLALTIVQHLERGAWIEIQTLCRTLHVTEDELFTQYQASMVLSNQFLQTDTEKNIIESI</sequence>
<feature type="domain" description="EAL" evidence="1">
    <location>
        <begin position="1"/>
        <end position="203"/>
    </location>
</feature>
<dbReference type="PANTHER" id="PTHR33525:SF4">
    <property type="entry name" value="CYCLIC DI-GMP PHOSPHODIESTERASE CDGJ"/>
    <property type="match status" value="1"/>
</dbReference>
<feature type="domain" description="HDOD" evidence="2">
    <location>
        <begin position="197"/>
        <end position="383"/>
    </location>
</feature>
<dbReference type="Gene3D" id="1.10.3210.10">
    <property type="entry name" value="Hypothetical protein af1432"/>
    <property type="match status" value="1"/>
</dbReference>
<dbReference type="SMART" id="SM00052">
    <property type="entry name" value="EAL"/>
    <property type="match status" value="1"/>
</dbReference>
<comment type="caution">
    <text evidence="3">The sequence shown here is derived from an EMBL/GenBank/DDBJ whole genome shotgun (WGS) entry which is preliminary data.</text>
</comment>
<keyword evidence="4" id="KW-1185">Reference proteome</keyword>
<dbReference type="SUPFAM" id="SSF109604">
    <property type="entry name" value="HD-domain/PDEase-like"/>
    <property type="match status" value="1"/>
</dbReference>
<reference evidence="4" key="1">
    <citation type="submission" date="2016-01" db="EMBL/GenBank/DDBJ databases">
        <title>Draft genome of Chromobacterium sp. F49.</title>
        <authorList>
            <person name="Hong K.W."/>
        </authorList>
    </citation>
    <scope>NUCLEOTIDE SEQUENCE [LARGE SCALE GENOMIC DNA]</scope>
    <source>
        <strain evidence="4">P7IIIA</strain>
    </source>
</reference>
<dbReference type="InterPro" id="IPR014408">
    <property type="entry name" value="dGMP_Pdiesterase_EAL/HD-GYP"/>
</dbReference>
<name>A0A165NVI2_9BACL</name>
<dbReference type="PROSITE" id="PS50883">
    <property type="entry name" value="EAL"/>
    <property type="match status" value="1"/>
</dbReference>
<protein>
    <recommendedName>
        <fullName evidence="5">HDOD domain-containing protein</fullName>
    </recommendedName>
</protein>
<dbReference type="RefSeq" id="WP_066239205.1">
    <property type="nucleotide sequence ID" value="NZ_LRFC01000008.1"/>
</dbReference>
<evidence type="ECO:0000313" key="4">
    <source>
        <dbReference type="Proteomes" id="UP000076567"/>
    </source>
</evidence>
<dbReference type="Pfam" id="PF08668">
    <property type="entry name" value="HDOD"/>
    <property type="match status" value="1"/>
</dbReference>
<dbReference type="AlphaFoldDB" id="A0A165NVI2"/>
<dbReference type="Proteomes" id="UP000076567">
    <property type="component" value="Unassembled WGS sequence"/>
</dbReference>
<evidence type="ECO:0000259" key="2">
    <source>
        <dbReference type="PROSITE" id="PS51833"/>
    </source>
</evidence>
<accession>A0A165NVI2</accession>
<proteinExistence type="predicted"/>
<evidence type="ECO:0000313" key="3">
    <source>
        <dbReference type="EMBL" id="KZE67830.1"/>
    </source>
</evidence>
<dbReference type="EMBL" id="LRFC01000008">
    <property type="protein sequence ID" value="KZE67830.1"/>
    <property type="molecule type" value="Genomic_DNA"/>
</dbReference>
<dbReference type="Gene3D" id="3.20.20.450">
    <property type="entry name" value="EAL domain"/>
    <property type="match status" value="1"/>
</dbReference>
<evidence type="ECO:0008006" key="5">
    <source>
        <dbReference type="Google" id="ProtNLM"/>
    </source>
</evidence>
<organism evidence="3 4">
    <name type="scientific">Fictibacillus phosphorivorans</name>
    <dbReference type="NCBI Taxonomy" id="1221500"/>
    <lineage>
        <taxon>Bacteria</taxon>
        <taxon>Bacillati</taxon>
        <taxon>Bacillota</taxon>
        <taxon>Bacilli</taxon>
        <taxon>Bacillales</taxon>
        <taxon>Fictibacillaceae</taxon>
        <taxon>Fictibacillus</taxon>
    </lineage>
</organism>
<gene>
    <name evidence="3" type="ORF">AWM68_18880</name>
</gene>
<dbReference type="InterPro" id="IPR052340">
    <property type="entry name" value="RNase_Y/CdgJ"/>
</dbReference>
<dbReference type="InterPro" id="IPR013976">
    <property type="entry name" value="HDOD"/>
</dbReference>
<dbReference type="InterPro" id="IPR035919">
    <property type="entry name" value="EAL_sf"/>
</dbReference>